<dbReference type="SUPFAM" id="SSF109905">
    <property type="entry name" value="Surp module (SWAP domain)"/>
    <property type="match status" value="1"/>
</dbReference>
<evidence type="ECO:0000313" key="3">
    <source>
        <dbReference type="EMBL" id="KAE8250925.1"/>
    </source>
</evidence>
<feature type="compositionally biased region" description="Low complexity" evidence="2">
    <location>
        <begin position="69"/>
        <end position="83"/>
    </location>
</feature>
<organism evidence="3 4">
    <name type="scientific">Tilletia indica</name>
    <dbReference type="NCBI Taxonomy" id="43049"/>
    <lineage>
        <taxon>Eukaryota</taxon>
        <taxon>Fungi</taxon>
        <taxon>Dikarya</taxon>
        <taxon>Basidiomycota</taxon>
        <taxon>Ustilaginomycotina</taxon>
        <taxon>Exobasidiomycetes</taxon>
        <taxon>Tilletiales</taxon>
        <taxon>Tilletiaceae</taxon>
        <taxon>Tilletia</taxon>
    </lineage>
</organism>
<dbReference type="SMART" id="SM00648">
    <property type="entry name" value="SWAP"/>
    <property type="match status" value="1"/>
</dbReference>
<dbReference type="Gene3D" id="1.25.40.90">
    <property type="match status" value="1"/>
</dbReference>
<feature type="compositionally biased region" description="Polar residues" evidence="2">
    <location>
        <begin position="487"/>
        <end position="502"/>
    </location>
</feature>
<comment type="caution">
    <text evidence="3">The sequence shown here is derived from an EMBL/GenBank/DDBJ whole genome shotgun (WGS) entry which is preliminary data.</text>
</comment>
<dbReference type="PROSITE" id="PS51391">
    <property type="entry name" value="CID"/>
    <property type="match status" value="1"/>
</dbReference>
<dbReference type="PANTHER" id="PTHR23140:SF0">
    <property type="entry name" value="U2 SNRNP-ASSOCIATED SURP MOTIF-CONTAINING PROTEIN"/>
    <property type="match status" value="1"/>
</dbReference>
<dbReference type="Gene3D" id="1.10.10.790">
    <property type="entry name" value="Surp module"/>
    <property type="match status" value="1"/>
</dbReference>
<dbReference type="Proteomes" id="UP000077521">
    <property type="component" value="Unassembled WGS sequence"/>
</dbReference>
<dbReference type="GO" id="GO:0005634">
    <property type="term" value="C:nucleus"/>
    <property type="evidence" value="ECO:0007669"/>
    <property type="project" value="TreeGrafter"/>
</dbReference>
<dbReference type="EMBL" id="LWDF02000271">
    <property type="protein sequence ID" value="KAE8250925.1"/>
    <property type="molecule type" value="Genomic_DNA"/>
</dbReference>
<dbReference type="InterPro" id="IPR008942">
    <property type="entry name" value="ENTH_VHS"/>
</dbReference>
<feature type="compositionally biased region" description="Low complexity" evidence="2">
    <location>
        <begin position="106"/>
        <end position="118"/>
    </location>
</feature>
<dbReference type="Gene3D" id="3.30.70.330">
    <property type="match status" value="1"/>
</dbReference>
<dbReference type="InterPro" id="IPR012677">
    <property type="entry name" value="Nucleotide-bd_a/b_plait_sf"/>
</dbReference>
<feature type="compositionally biased region" description="Gly residues" evidence="2">
    <location>
        <begin position="179"/>
        <end position="191"/>
    </location>
</feature>
<dbReference type="SUPFAM" id="SSF48464">
    <property type="entry name" value="ENTH/VHS domain"/>
    <property type="match status" value="1"/>
</dbReference>
<dbReference type="GO" id="GO:0003723">
    <property type="term" value="F:RNA binding"/>
    <property type="evidence" value="ECO:0007669"/>
    <property type="project" value="UniProtKB-UniRule"/>
</dbReference>
<dbReference type="PROSITE" id="PS50128">
    <property type="entry name" value="SURP"/>
    <property type="match status" value="1"/>
</dbReference>
<keyword evidence="4" id="KW-1185">Reference proteome</keyword>
<dbReference type="InterPro" id="IPR035979">
    <property type="entry name" value="RBD_domain_sf"/>
</dbReference>
<feature type="compositionally biased region" description="Basic and acidic residues" evidence="2">
    <location>
        <begin position="145"/>
        <end position="168"/>
    </location>
</feature>
<evidence type="ECO:0000256" key="1">
    <source>
        <dbReference type="ARBA" id="ARBA00022884"/>
    </source>
</evidence>
<feature type="compositionally biased region" description="Basic residues" evidence="2">
    <location>
        <begin position="475"/>
        <end position="486"/>
    </location>
</feature>
<dbReference type="AlphaFoldDB" id="A0A177TAC8"/>
<feature type="region of interest" description="Disordered" evidence="2">
    <location>
        <begin position="39"/>
        <end position="285"/>
    </location>
</feature>
<feature type="region of interest" description="Disordered" evidence="2">
    <location>
        <begin position="1"/>
        <end position="26"/>
    </location>
</feature>
<dbReference type="Pfam" id="PF04818">
    <property type="entry name" value="CID"/>
    <property type="match status" value="1"/>
</dbReference>
<dbReference type="SMART" id="SM00360">
    <property type="entry name" value="RRM"/>
    <property type="match status" value="1"/>
</dbReference>
<dbReference type="InterPro" id="IPR006569">
    <property type="entry name" value="CID_dom"/>
</dbReference>
<dbReference type="InterPro" id="IPR051485">
    <property type="entry name" value="SR-CTD_assoc_factor"/>
</dbReference>
<dbReference type="SMART" id="SM00582">
    <property type="entry name" value="RPR"/>
    <property type="match status" value="1"/>
</dbReference>
<sequence>MSSYRDSDQDPDRIGPPRSSEPRVRPQLAAAALFRSAASNQTLNIDRFRPRSPSPERDPHLVAFLAAQEAARGSGAVSSSSARGSRRERENLTAEENRARREREAAALGSSSSGNTLTPADQYAPGGSGGGTSSFTGLNVTKSRYQREKEEAERKAKDAEEAAAKAYEEFSAELAGPSSGSGRGRSGGDRYGSGRSSTSRPGAAPAPTFVSASSGEAPGERGPIPYIPSRATAISGSFEQEKRGSTSTASSDPIRKPAFKRPLDMFGDDEDDEPVNEPVKAEPPGKRMRAMEDFLGQLQRDQKAREERFKDRVGQGTSLSSILAFEGQRPGSRDLGDPLTTNICVLNLPANITEEIMGKFFCQWGDVGTVKVMWPRGDELGAGGAGAGITMVRRMQSAGLTGFVSFMRRDDAERAIRESDGTSWAGSMIRTSWGKTMPIPPRPQYFAPTRTRRERSPSPSASSRPRGEAADAALRKHRTSRPKTRSHSSQPYQDAQVRSPSPRSKCRIKVEQEYEVEATNVRTVAQRIQQHGPKFEQLVREKEKDNPKFAFLRDEKSVMYQYFNVLLNPHFEPNMPPDPFSDEGDAAIYSSDSGEDSEAETLRKQRRDEIGSTALQRFMAMLRSLTPRRERIARCMMFALDHAHACDQVVDVLCQSLLIPSTPIPRKLARLYVVSDILHNSANPMPNVWKYRLVLEKRLPEVFEHLGDVGRSFPSRIKAESWKQMVGTVLSAWEAWLVFPSGVLDGLGAALLAPAAAADVPVEQAQYAHLAAFGDEDDDGVAIDPSFL</sequence>
<keyword evidence="1" id="KW-0694">RNA-binding</keyword>
<gene>
    <name evidence="3" type="ORF">A4X13_0g4243</name>
</gene>
<dbReference type="SUPFAM" id="SSF54928">
    <property type="entry name" value="RNA-binding domain, RBD"/>
    <property type="match status" value="1"/>
</dbReference>
<dbReference type="InterPro" id="IPR035967">
    <property type="entry name" value="SWAP/Surp_sf"/>
</dbReference>
<name>A0A177TAC8_9BASI</name>
<feature type="region of interest" description="Disordered" evidence="2">
    <location>
        <begin position="432"/>
        <end position="506"/>
    </location>
</feature>
<feature type="compositionally biased region" description="Acidic residues" evidence="2">
    <location>
        <begin position="266"/>
        <end position="275"/>
    </location>
</feature>
<feature type="region of interest" description="Disordered" evidence="2">
    <location>
        <begin position="574"/>
        <end position="606"/>
    </location>
</feature>
<dbReference type="Pfam" id="PF01805">
    <property type="entry name" value="Surp"/>
    <property type="match status" value="1"/>
</dbReference>
<dbReference type="InterPro" id="IPR000061">
    <property type="entry name" value="Surp"/>
</dbReference>
<protein>
    <recommendedName>
        <fullName evidence="5">CID domain-containing protein</fullName>
    </recommendedName>
</protein>
<dbReference type="PANTHER" id="PTHR23140">
    <property type="entry name" value="RNA PROCESSING PROTEIN LD23810P"/>
    <property type="match status" value="1"/>
</dbReference>
<feature type="compositionally biased region" description="Basic and acidic residues" evidence="2">
    <location>
        <begin position="1"/>
        <end position="24"/>
    </location>
</feature>
<dbReference type="PROSITE" id="PS50102">
    <property type="entry name" value="RRM"/>
    <property type="match status" value="1"/>
</dbReference>
<feature type="compositionally biased region" description="Low complexity" evidence="2">
    <location>
        <begin position="193"/>
        <end position="202"/>
    </location>
</feature>
<dbReference type="InterPro" id="IPR000504">
    <property type="entry name" value="RRM_dom"/>
</dbReference>
<evidence type="ECO:0008006" key="5">
    <source>
        <dbReference type="Google" id="ProtNLM"/>
    </source>
</evidence>
<dbReference type="GO" id="GO:0006396">
    <property type="term" value="P:RNA processing"/>
    <property type="evidence" value="ECO:0007669"/>
    <property type="project" value="InterPro"/>
</dbReference>
<reference evidence="3" key="2">
    <citation type="journal article" date="2019" name="IMA Fungus">
        <title>Genome sequencing and comparison of five Tilletia species to identify candidate genes for the detection of regulated species infecting wheat.</title>
        <authorList>
            <person name="Nguyen H.D.T."/>
            <person name="Sultana T."/>
            <person name="Kesanakurti P."/>
            <person name="Hambleton S."/>
        </authorList>
    </citation>
    <scope>NUCLEOTIDE SEQUENCE</scope>
    <source>
        <strain evidence="3">DAOMC 236416</strain>
    </source>
</reference>
<feature type="compositionally biased region" description="Basic and acidic residues" evidence="2">
    <location>
        <begin position="85"/>
        <end position="105"/>
    </location>
</feature>
<evidence type="ECO:0000256" key="2">
    <source>
        <dbReference type="SAM" id="MobiDB-lite"/>
    </source>
</evidence>
<reference evidence="3" key="1">
    <citation type="submission" date="2016-04" db="EMBL/GenBank/DDBJ databases">
        <authorList>
            <person name="Nguyen H.D."/>
            <person name="Samba Siva P."/>
            <person name="Cullis J."/>
            <person name="Levesque C.A."/>
            <person name="Hambleton S."/>
        </authorList>
    </citation>
    <scope>NUCLEOTIDE SEQUENCE</scope>
    <source>
        <strain evidence="3">DAOMC 236416</strain>
    </source>
</reference>
<accession>A0A177TAC8</accession>
<evidence type="ECO:0000313" key="4">
    <source>
        <dbReference type="Proteomes" id="UP000077521"/>
    </source>
</evidence>
<proteinExistence type="predicted"/>
<feature type="compositionally biased region" description="Basic and acidic residues" evidence="2">
    <location>
        <begin position="46"/>
        <end position="60"/>
    </location>
</feature>